<dbReference type="PANTHER" id="PTHR14336">
    <property type="entry name" value="TANDEM PH DOMAIN CONTAINING PROTEIN"/>
    <property type="match status" value="1"/>
</dbReference>
<dbReference type="Pfam" id="PF00169">
    <property type="entry name" value="PH"/>
    <property type="match status" value="2"/>
</dbReference>
<dbReference type="InterPro" id="IPR011993">
    <property type="entry name" value="PH-like_dom_sf"/>
</dbReference>
<dbReference type="OMA" id="DPKHAFR"/>
<feature type="domain" description="PH" evidence="1">
    <location>
        <begin position="181"/>
        <end position="273"/>
    </location>
</feature>
<evidence type="ECO:0000313" key="2">
    <source>
        <dbReference type="EMBL" id="ESO96828.1"/>
    </source>
</evidence>
<keyword evidence="3" id="KW-1185">Reference proteome</keyword>
<dbReference type="HOGENOM" id="CLU_055135_2_0_1"/>
<dbReference type="InterPro" id="IPR001849">
    <property type="entry name" value="PH_domain"/>
</dbReference>
<dbReference type="Gene3D" id="2.30.29.30">
    <property type="entry name" value="Pleckstrin-homology domain (PH domain)/Phosphotyrosine-binding domain (PTB)"/>
    <property type="match status" value="2"/>
</dbReference>
<evidence type="ECO:0000259" key="1">
    <source>
        <dbReference type="PROSITE" id="PS50003"/>
    </source>
</evidence>
<dbReference type="InterPro" id="IPR051707">
    <property type="entry name" value="PI-Interact_SigTrans_Reg"/>
</dbReference>
<dbReference type="STRING" id="225164.V3ZZ68"/>
<protein>
    <recommendedName>
        <fullName evidence="1">PH domain-containing protein</fullName>
    </recommendedName>
</protein>
<feature type="non-terminal residue" evidence="2">
    <location>
        <position position="273"/>
    </location>
</feature>
<dbReference type="PANTHER" id="PTHR14336:SF8">
    <property type="entry name" value="PROTEIN OPY1"/>
    <property type="match status" value="1"/>
</dbReference>
<dbReference type="FunFam" id="2.30.29.30:FF:000286">
    <property type="entry name" value="PH-protein kinase domain containing protein"/>
    <property type="match status" value="1"/>
</dbReference>
<reference evidence="2 3" key="1">
    <citation type="journal article" date="2013" name="Nature">
        <title>Insights into bilaterian evolution from three spiralian genomes.</title>
        <authorList>
            <person name="Simakov O."/>
            <person name="Marletaz F."/>
            <person name="Cho S.J."/>
            <person name="Edsinger-Gonzales E."/>
            <person name="Havlak P."/>
            <person name="Hellsten U."/>
            <person name="Kuo D.H."/>
            <person name="Larsson T."/>
            <person name="Lv J."/>
            <person name="Arendt D."/>
            <person name="Savage R."/>
            <person name="Osoegawa K."/>
            <person name="de Jong P."/>
            <person name="Grimwood J."/>
            <person name="Chapman J.A."/>
            <person name="Shapiro H."/>
            <person name="Aerts A."/>
            <person name="Otillar R.P."/>
            <person name="Terry A.Y."/>
            <person name="Boore J.L."/>
            <person name="Grigoriev I.V."/>
            <person name="Lindberg D.R."/>
            <person name="Seaver E.C."/>
            <person name="Weisblat D.A."/>
            <person name="Putnam N.H."/>
            <person name="Rokhsar D.S."/>
        </authorList>
    </citation>
    <scope>NUCLEOTIDE SEQUENCE [LARGE SCALE GENOMIC DNA]</scope>
</reference>
<evidence type="ECO:0000313" key="3">
    <source>
        <dbReference type="Proteomes" id="UP000030746"/>
    </source>
</evidence>
<dbReference type="Proteomes" id="UP000030746">
    <property type="component" value="Unassembled WGS sequence"/>
</dbReference>
<dbReference type="AlphaFoldDB" id="V3ZZ68"/>
<sequence length="273" mass="31689">MPFEDKLGRVCGFLNIEESENSGSFTRRYFILDHNNGRLFYYMDSPSNLPPAWQTPKGEIYLHYVAMVSDARRLRPKVPYCFVINYEGRRYYLQAEDDEDLEKWIDALNNASKITVPKSEVKNRERCMEWHAGDLSQTSYTTEIAGGVVCKLPDQTSGSSTKENSISSELIREDSTKHNFIGLKCGFCVKQGAVRKSWKRRFFILHEEGLSYFRSEHDKTPIRTIPSYDILEAKETTSSNVNRDNLFELITAKRIFYIQCDTPEEVRSWIEAI</sequence>
<gene>
    <name evidence="2" type="ORF">LOTGIDRAFT_73973</name>
</gene>
<dbReference type="RefSeq" id="XP_009052279.1">
    <property type="nucleotide sequence ID" value="XM_009054031.1"/>
</dbReference>
<accession>V3ZZ68</accession>
<feature type="domain" description="PH" evidence="1">
    <location>
        <begin position="7"/>
        <end position="113"/>
    </location>
</feature>
<dbReference type="EMBL" id="KB201362">
    <property type="protein sequence ID" value="ESO96828.1"/>
    <property type="molecule type" value="Genomic_DNA"/>
</dbReference>
<dbReference type="OrthoDB" id="185175at2759"/>
<proteinExistence type="predicted"/>
<organism evidence="2 3">
    <name type="scientific">Lottia gigantea</name>
    <name type="common">Giant owl limpet</name>
    <dbReference type="NCBI Taxonomy" id="225164"/>
    <lineage>
        <taxon>Eukaryota</taxon>
        <taxon>Metazoa</taxon>
        <taxon>Spiralia</taxon>
        <taxon>Lophotrochozoa</taxon>
        <taxon>Mollusca</taxon>
        <taxon>Gastropoda</taxon>
        <taxon>Patellogastropoda</taxon>
        <taxon>Lottioidea</taxon>
        <taxon>Lottiidae</taxon>
        <taxon>Lottia</taxon>
    </lineage>
</organism>
<dbReference type="KEGG" id="lgi:LOTGIDRAFT_73973"/>
<dbReference type="PROSITE" id="PS50003">
    <property type="entry name" value="PH_DOMAIN"/>
    <property type="match status" value="2"/>
</dbReference>
<dbReference type="SMART" id="SM00233">
    <property type="entry name" value="PH"/>
    <property type="match status" value="2"/>
</dbReference>
<name>V3ZZ68_LOTGI</name>
<dbReference type="CTD" id="20252112"/>
<dbReference type="SUPFAM" id="SSF50729">
    <property type="entry name" value="PH domain-like"/>
    <property type="match status" value="2"/>
</dbReference>
<dbReference type="GeneID" id="20252112"/>